<sequence length="145" mass="16111">MATIVSSINTLHGALRAAERSWLRHLEEALAARRLSPDQWSMLSNLSADTGITMSELATRAQLAPSSATRHADCLAERGLIFRIAAADDRRRILIGLSRRGVDLVGEVRAEEQRAEAELRRRLGGTNYQELLRLLEQVTETPLPD</sequence>
<dbReference type="InterPro" id="IPR036388">
    <property type="entry name" value="WH-like_DNA-bd_sf"/>
</dbReference>
<dbReference type="RefSeq" id="WP_039809263.1">
    <property type="nucleotide sequence ID" value="NZ_UGRY01000002.1"/>
</dbReference>
<protein>
    <submittedName>
        <fullName evidence="5">Homoprotocatechuate degradation operon regulator, HpaR</fullName>
    </submittedName>
</protein>
<accession>A0A378YFV8</accession>
<dbReference type="Pfam" id="PF01047">
    <property type="entry name" value="MarR"/>
    <property type="match status" value="1"/>
</dbReference>
<evidence type="ECO:0000256" key="2">
    <source>
        <dbReference type="ARBA" id="ARBA00023125"/>
    </source>
</evidence>
<dbReference type="InterPro" id="IPR000835">
    <property type="entry name" value="HTH_MarR-typ"/>
</dbReference>
<dbReference type="PANTHER" id="PTHR42756:SF1">
    <property type="entry name" value="TRANSCRIPTIONAL REPRESSOR OF EMRAB OPERON"/>
    <property type="match status" value="1"/>
</dbReference>
<keyword evidence="3" id="KW-0804">Transcription</keyword>
<dbReference type="EMBL" id="UGRY01000002">
    <property type="protein sequence ID" value="SUA76004.1"/>
    <property type="molecule type" value="Genomic_DNA"/>
</dbReference>
<evidence type="ECO:0000313" key="6">
    <source>
        <dbReference type="Proteomes" id="UP000255467"/>
    </source>
</evidence>
<dbReference type="SUPFAM" id="SSF46785">
    <property type="entry name" value="Winged helix' DNA-binding domain"/>
    <property type="match status" value="1"/>
</dbReference>
<dbReference type="GO" id="GO:0003677">
    <property type="term" value="F:DNA binding"/>
    <property type="evidence" value="ECO:0007669"/>
    <property type="project" value="UniProtKB-KW"/>
</dbReference>
<dbReference type="PANTHER" id="PTHR42756">
    <property type="entry name" value="TRANSCRIPTIONAL REGULATOR, MARR"/>
    <property type="match status" value="1"/>
</dbReference>
<evidence type="ECO:0000259" key="4">
    <source>
        <dbReference type="PROSITE" id="PS50995"/>
    </source>
</evidence>
<dbReference type="AlphaFoldDB" id="A0A378YFV8"/>
<gene>
    <name evidence="5" type="ORF">NCTC1934_02335</name>
</gene>
<dbReference type="InterPro" id="IPR023187">
    <property type="entry name" value="Tscrpt_reg_MarR-type_CS"/>
</dbReference>
<reference evidence="5 6" key="1">
    <citation type="submission" date="2018-06" db="EMBL/GenBank/DDBJ databases">
        <authorList>
            <consortium name="Pathogen Informatics"/>
            <person name="Doyle S."/>
        </authorList>
    </citation>
    <scope>NUCLEOTIDE SEQUENCE [LARGE SCALE GENOMIC DNA]</scope>
    <source>
        <strain evidence="5 6">NCTC1934</strain>
    </source>
</reference>
<feature type="domain" description="HTH marR-type" evidence="4">
    <location>
        <begin position="8"/>
        <end position="140"/>
    </location>
</feature>
<organism evidence="5 6">
    <name type="scientific">Nocardia otitidiscaviarum</name>
    <dbReference type="NCBI Taxonomy" id="1823"/>
    <lineage>
        <taxon>Bacteria</taxon>
        <taxon>Bacillati</taxon>
        <taxon>Actinomycetota</taxon>
        <taxon>Actinomycetes</taxon>
        <taxon>Mycobacteriales</taxon>
        <taxon>Nocardiaceae</taxon>
        <taxon>Nocardia</taxon>
    </lineage>
</organism>
<dbReference type="SMART" id="SM00347">
    <property type="entry name" value="HTH_MARR"/>
    <property type="match status" value="1"/>
</dbReference>
<evidence type="ECO:0000313" key="5">
    <source>
        <dbReference type="EMBL" id="SUA76004.1"/>
    </source>
</evidence>
<dbReference type="PROSITE" id="PS01117">
    <property type="entry name" value="HTH_MARR_1"/>
    <property type="match status" value="1"/>
</dbReference>
<dbReference type="STRING" id="1406858.GCA_000710895_05375"/>
<keyword evidence="2" id="KW-0238">DNA-binding</keyword>
<proteinExistence type="predicted"/>
<evidence type="ECO:0000256" key="1">
    <source>
        <dbReference type="ARBA" id="ARBA00023015"/>
    </source>
</evidence>
<dbReference type="GO" id="GO:0003700">
    <property type="term" value="F:DNA-binding transcription factor activity"/>
    <property type="evidence" value="ECO:0007669"/>
    <property type="project" value="InterPro"/>
</dbReference>
<keyword evidence="6" id="KW-1185">Reference proteome</keyword>
<keyword evidence="1" id="KW-0805">Transcription regulation</keyword>
<dbReference type="OrthoDB" id="4629660at2"/>
<dbReference type="InterPro" id="IPR036390">
    <property type="entry name" value="WH_DNA-bd_sf"/>
</dbReference>
<name>A0A378YFV8_9NOCA</name>
<dbReference type="PROSITE" id="PS50995">
    <property type="entry name" value="HTH_MARR_2"/>
    <property type="match status" value="1"/>
</dbReference>
<dbReference type="Proteomes" id="UP000255467">
    <property type="component" value="Unassembled WGS sequence"/>
</dbReference>
<evidence type="ECO:0000256" key="3">
    <source>
        <dbReference type="ARBA" id="ARBA00023163"/>
    </source>
</evidence>
<dbReference type="Gene3D" id="1.10.10.10">
    <property type="entry name" value="Winged helix-like DNA-binding domain superfamily/Winged helix DNA-binding domain"/>
    <property type="match status" value="1"/>
</dbReference>